<dbReference type="RefSeq" id="WP_393165100.1">
    <property type="nucleotide sequence ID" value="NZ_JBICRM010000007.1"/>
</dbReference>
<proteinExistence type="predicted"/>
<dbReference type="Proteomes" id="UP001603978">
    <property type="component" value="Unassembled WGS sequence"/>
</dbReference>
<reference evidence="1 2" key="1">
    <citation type="submission" date="2024-10" db="EMBL/GenBank/DDBJ databases">
        <authorList>
            <person name="Topkara A.R."/>
            <person name="Saygin H."/>
        </authorList>
    </citation>
    <scope>NUCLEOTIDE SEQUENCE [LARGE SCALE GENOMIC DNA]</scope>
    <source>
        <strain evidence="1 2">M3C6</strain>
    </source>
</reference>
<protein>
    <recommendedName>
        <fullName evidence="3">DinB family protein</fullName>
    </recommendedName>
</protein>
<evidence type="ECO:0000313" key="1">
    <source>
        <dbReference type="EMBL" id="MFG1704239.1"/>
    </source>
</evidence>
<name>A0ABW7AA91_9ACTN</name>
<evidence type="ECO:0000313" key="2">
    <source>
        <dbReference type="Proteomes" id="UP001603978"/>
    </source>
</evidence>
<keyword evidence="2" id="KW-1185">Reference proteome</keyword>
<accession>A0ABW7AA91</accession>
<dbReference type="EMBL" id="JBICRM010000007">
    <property type="protein sequence ID" value="MFG1704239.1"/>
    <property type="molecule type" value="Genomic_DNA"/>
</dbReference>
<comment type="caution">
    <text evidence="1">The sequence shown here is derived from an EMBL/GenBank/DDBJ whole genome shotgun (WGS) entry which is preliminary data.</text>
</comment>
<evidence type="ECO:0008006" key="3">
    <source>
        <dbReference type="Google" id="ProtNLM"/>
    </source>
</evidence>
<gene>
    <name evidence="1" type="ORF">ACFLIM_13700</name>
</gene>
<organism evidence="1 2">
    <name type="scientific">Nonomuraea marmarensis</name>
    <dbReference type="NCBI Taxonomy" id="3351344"/>
    <lineage>
        <taxon>Bacteria</taxon>
        <taxon>Bacillati</taxon>
        <taxon>Actinomycetota</taxon>
        <taxon>Actinomycetes</taxon>
        <taxon>Streptosporangiales</taxon>
        <taxon>Streptosporangiaceae</taxon>
        <taxon>Nonomuraea</taxon>
    </lineage>
</organism>
<sequence>MATLLDNLLDLSDFAWQRLRTRLEGLTDEEYLWETATDPAFGATPLGWAQWYGQRQAADYLERGV</sequence>